<feature type="compositionally biased region" description="Basic and acidic residues" evidence="1">
    <location>
        <begin position="51"/>
        <end position="68"/>
    </location>
</feature>
<feature type="compositionally biased region" description="Basic and acidic residues" evidence="1">
    <location>
        <begin position="103"/>
        <end position="126"/>
    </location>
</feature>
<protein>
    <submittedName>
        <fullName evidence="2">Uncharacterized protein</fullName>
    </submittedName>
</protein>
<evidence type="ECO:0000313" key="2">
    <source>
        <dbReference type="EMBL" id="SAM84531.1"/>
    </source>
</evidence>
<organism evidence="2 4">
    <name type="scientific">Ustilago bromivora</name>
    <dbReference type="NCBI Taxonomy" id="307758"/>
    <lineage>
        <taxon>Eukaryota</taxon>
        <taxon>Fungi</taxon>
        <taxon>Dikarya</taxon>
        <taxon>Basidiomycota</taxon>
        <taxon>Ustilaginomycotina</taxon>
        <taxon>Ustilaginomycetes</taxon>
        <taxon>Ustilaginales</taxon>
        <taxon>Ustilaginaceae</taxon>
        <taxon>Ustilago</taxon>
    </lineage>
</organism>
<dbReference type="AlphaFoldDB" id="A0A1K0G9S1"/>
<reference evidence="2" key="1">
    <citation type="submission" date="2016-04" db="EMBL/GenBank/DDBJ databases">
        <authorList>
            <person name="Evans L.H."/>
            <person name="Alamgir A."/>
            <person name="Owens N."/>
            <person name="Weber N.D."/>
            <person name="Virtaneva K."/>
            <person name="Barbian K."/>
            <person name="Babar A."/>
            <person name="Rosenke K."/>
        </authorList>
    </citation>
    <scope>NUCLEOTIDE SEQUENCE</scope>
    <source>
        <strain evidence="2">UB2112</strain>
    </source>
</reference>
<accession>A0A1K0G9S1</accession>
<evidence type="ECO:0000313" key="4">
    <source>
        <dbReference type="Proteomes" id="UP000179920"/>
    </source>
</evidence>
<gene>
    <name evidence="3" type="ORF">UBRO2_02135</name>
    <name evidence="2" type="ORF">UBRO_05800</name>
</gene>
<dbReference type="Proteomes" id="UP000179920">
    <property type="component" value="Chromosome XIV"/>
</dbReference>
<evidence type="ECO:0000256" key="1">
    <source>
        <dbReference type="SAM" id="MobiDB-lite"/>
    </source>
</evidence>
<dbReference type="EMBL" id="ULHB01000031">
    <property type="protein sequence ID" value="SYW77943.1"/>
    <property type="molecule type" value="Genomic_DNA"/>
</dbReference>
<feature type="region of interest" description="Disordered" evidence="1">
    <location>
        <begin position="1"/>
        <end position="192"/>
    </location>
</feature>
<reference evidence="4" key="2">
    <citation type="submission" date="2016-04" db="EMBL/GenBank/DDBJ databases">
        <authorList>
            <person name="Guldener U."/>
            <person name="Guldener U."/>
        </authorList>
    </citation>
    <scope>NUCLEOTIDE SEQUENCE [LARGE SCALE GENOMIC DNA]</scope>
    <source>
        <strain evidence="4">UB2112</strain>
    </source>
</reference>
<feature type="compositionally biased region" description="Low complexity" evidence="1">
    <location>
        <begin position="160"/>
        <end position="172"/>
    </location>
</feature>
<feature type="compositionally biased region" description="Low complexity" evidence="1">
    <location>
        <begin position="23"/>
        <end position="32"/>
    </location>
</feature>
<name>A0A1K0G9S1_9BASI</name>
<evidence type="ECO:0000313" key="5">
    <source>
        <dbReference type="Proteomes" id="UP000658997"/>
    </source>
</evidence>
<keyword evidence="5" id="KW-1185">Reference proteome</keyword>
<dbReference type="EMBL" id="LT558130">
    <property type="protein sequence ID" value="SAM84531.1"/>
    <property type="molecule type" value="Genomic_DNA"/>
</dbReference>
<reference evidence="3" key="3">
    <citation type="submission" date="2018-08" db="EMBL/GenBank/DDBJ databases">
        <authorList>
            <person name="Guldener U."/>
        </authorList>
    </citation>
    <scope>NUCLEOTIDE SEQUENCE</scope>
    <source>
        <strain evidence="3">UB2</strain>
    </source>
</reference>
<sequence>MTRADAAPHSVAELQKDKHSHSHSLPGSSSGPNKAGNSAPSGAAILGTEIGAERDARRELATARRDGEDIPGLADSNPSSTSAAALGFGQLNGADQGISTPGQEKRDQMQTERNAEFNKAQPDLRKLAASSAGSASNTTQGAGEEQYRSSGSRNPDELLETASRSTGTESGTGAAGNGTGEIEVGRDATTTA</sequence>
<dbReference type="Proteomes" id="UP000658997">
    <property type="component" value="Unassembled WGS sequence"/>
</dbReference>
<dbReference type="OrthoDB" id="3348033at2759"/>
<evidence type="ECO:0000313" key="3">
    <source>
        <dbReference type="EMBL" id="SYW77943.1"/>
    </source>
</evidence>
<proteinExistence type="predicted"/>